<protein>
    <submittedName>
        <fullName evidence="2">Uncharacterized protein</fullName>
    </submittedName>
</protein>
<feature type="compositionally biased region" description="Acidic residues" evidence="1">
    <location>
        <begin position="141"/>
        <end position="156"/>
    </location>
</feature>
<comment type="caution">
    <text evidence="2">The sequence shown here is derived from an EMBL/GenBank/DDBJ whole genome shotgun (WGS) entry which is preliminary data.</text>
</comment>
<feature type="compositionally biased region" description="Basic and acidic residues" evidence="1">
    <location>
        <begin position="157"/>
        <end position="167"/>
    </location>
</feature>
<keyword evidence="3" id="KW-1185">Reference proteome</keyword>
<dbReference type="AlphaFoldDB" id="A0A9P4K6Y5"/>
<accession>A0A9P4K6Y5</accession>
<dbReference type="Proteomes" id="UP000800093">
    <property type="component" value="Unassembled WGS sequence"/>
</dbReference>
<feature type="region of interest" description="Disordered" evidence="1">
    <location>
        <begin position="141"/>
        <end position="167"/>
    </location>
</feature>
<gene>
    <name evidence="2" type="ORF">CC78DRAFT_560540</name>
</gene>
<evidence type="ECO:0000313" key="2">
    <source>
        <dbReference type="EMBL" id="KAF2263949.1"/>
    </source>
</evidence>
<evidence type="ECO:0000256" key="1">
    <source>
        <dbReference type="SAM" id="MobiDB-lite"/>
    </source>
</evidence>
<reference evidence="3" key="1">
    <citation type="journal article" date="2020" name="Stud. Mycol.">
        <title>101 Dothideomycetes genomes: A test case for predicting lifestyles and emergence of pathogens.</title>
        <authorList>
            <person name="Haridas S."/>
            <person name="Albert R."/>
            <person name="Binder M."/>
            <person name="Bloem J."/>
            <person name="LaButti K."/>
            <person name="Salamov A."/>
            <person name="Andreopoulos B."/>
            <person name="Baker S."/>
            <person name="Barry K."/>
            <person name="Bills G."/>
            <person name="Bluhm B."/>
            <person name="Cannon C."/>
            <person name="Castanera R."/>
            <person name="Culley D."/>
            <person name="Daum C."/>
            <person name="Ezra D."/>
            <person name="Gonzalez J."/>
            <person name="Henrissat B."/>
            <person name="Kuo A."/>
            <person name="Liang C."/>
            <person name="Lipzen A."/>
            <person name="Lutzoni F."/>
            <person name="Magnuson J."/>
            <person name="Mondo S."/>
            <person name="Nolan M."/>
            <person name="Ohm R."/>
            <person name="Pangilinan J."/>
            <person name="Park H.-J."/>
            <person name="Ramirez L."/>
            <person name="Alfaro M."/>
            <person name="Sun H."/>
            <person name="Tritt A."/>
            <person name="Yoshinaga Y."/>
            <person name="Zwiers L.-H."/>
            <person name="Turgeon B."/>
            <person name="Goodwin S."/>
            <person name="Spatafora J."/>
            <person name="Crous P."/>
            <person name="Grigoriev I."/>
        </authorList>
    </citation>
    <scope>NUCLEOTIDE SEQUENCE [LARGE SCALE GENOMIC DNA]</scope>
    <source>
        <strain evidence="3">CBS 304.66</strain>
    </source>
</reference>
<proteinExistence type="predicted"/>
<sequence length="268" mass="29325">MSTCVACQQPLLIELEPEEDEDVEMGGSSSGKGRAVGLETVPDDVHLNCGCHFHWQCLLEAYQITQCPNCGKEIASHSPNGCMQVLCDLDNEGGAQTNLDILPLLSEESYLKAYPEERKCRAFLEFCREGDVNAIVGMLQDEEEEEEEEEEDEEMGDGGHHGKRIGPDELLRYQDPIGDMHSGLHASVQAGSREVAWLLLLLASNLDLQQFPPQVFQEAEALGIMRGDLAGKIDIRTLKDVNGKSAEDIALEVGGVWSGWPGTGRLSA</sequence>
<name>A0A9P4K6Y5_9PLEO</name>
<dbReference type="EMBL" id="ML986620">
    <property type="protein sequence ID" value="KAF2263949.1"/>
    <property type="molecule type" value="Genomic_DNA"/>
</dbReference>
<dbReference type="OrthoDB" id="46529at2759"/>
<evidence type="ECO:0000313" key="3">
    <source>
        <dbReference type="Proteomes" id="UP000800093"/>
    </source>
</evidence>
<organism evidence="2 3">
    <name type="scientific">Lojkania enalia</name>
    <dbReference type="NCBI Taxonomy" id="147567"/>
    <lineage>
        <taxon>Eukaryota</taxon>
        <taxon>Fungi</taxon>
        <taxon>Dikarya</taxon>
        <taxon>Ascomycota</taxon>
        <taxon>Pezizomycotina</taxon>
        <taxon>Dothideomycetes</taxon>
        <taxon>Pleosporomycetidae</taxon>
        <taxon>Pleosporales</taxon>
        <taxon>Pleosporales incertae sedis</taxon>
        <taxon>Lojkania</taxon>
    </lineage>
</organism>